<evidence type="ECO:0000256" key="2">
    <source>
        <dbReference type="ARBA" id="ARBA00023043"/>
    </source>
</evidence>
<dbReference type="Gene3D" id="1.25.40.20">
    <property type="entry name" value="Ankyrin repeat-containing domain"/>
    <property type="match status" value="2"/>
</dbReference>
<evidence type="ECO:0000256" key="4">
    <source>
        <dbReference type="SAM" id="MobiDB-lite"/>
    </source>
</evidence>
<dbReference type="PROSITE" id="PS50297">
    <property type="entry name" value="ANK_REP_REGION"/>
    <property type="match status" value="3"/>
</dbReference>
<dbReference type="Pfam" id="PF00023">
    <property type="entry name" value="Ank"/>
    <property type="match status" value="1"/>
</dbReference>
<evidence type="ECO:0000313" key="5">
    <source>
        <dbReference type="EMBL" id="CAP70908.1"/>
    </source>
</evidence>
<feature type="repeat" description="ANK" evidence="3">
    <location>
        <begin position="696"/>
        <end position="728"/>
    </location>
</feature>
<dbReference type="eggNOG" id="KOG0508">
    <property type="taxonomic scope" value="Eukaryota"/>
</dbReference>
<feature type="repeat" description="ANK" evidence="3">
    <location>
        <begin position="730"/>
        <end position="762"/>
    </location>
</feature>
<dbReference type="GeneID" id="6193487"/>
<evidence type="ECO:0000256" key="3">
    <source>
        <dbReference type="PROSITE-ProRule" id="PRU00023"/>
    </source>
</evidence>
<reference evidence="5 7" key="1">
    <citation type="journal article" date="2008" name="Genome Biol.">
        <title>The genome sequence of the model ascomycete fungus Podospora anserina.</title>
        <authorList>
            <person name="Espagne E."/>
            <person name="Lespinet O."/>
            <person name="Malagnac F."/>
            <person name="Da Silva C."/>
            <person name="Jaillon O."/>
            <person name="Porcel B.M."/>
            <person name="Couloux A."/>
            <person name="Aury J.-M."/>
            <person name="Segurens B."/>
            <person name="Poulain J."/>
            <person name="Anthouard V."/>
            <person name="Grossetete S."/>
            <person name="Khalili H."/>
            <person name="Coppin E."/>
            <person name="Dequard-Chablat M."/>
            <person name="Picard M."/>
            <person name="Contamine V."/>
            <person name="Arnaise S."/>
            <person name="Bourdais A."/>
            <person name="Berteaux-Lecellier V."/>
            <person name="Gautheret D."/>
            <person name="de Vries R.P."/>
            <person name="Battaglia E."/>
            <person name="Coutinho P.M."/>
            <person name="Danchin E.G.J."/>
            <person name="Henrissat B."/>
            <person name="El Khoury R."/>
            <person name="Sainsard-Chanet A."/>
            <person name="Boivin A."/>
            <person name="Pinan-Lucarre B."/>
            <person name="Sellem C.H."/>
            <person name="Debuchy R."/>
            <person name="Wincker P."/>
            <person name="Weissenbach J."/>
            <person name="Silar P."/>
        </authorList>
    </citation>
    <scope>NUCLEOTIDE SEQUENCE [LARGE SCALE GENOMIC DNA]</scope>
    <source>
        <strain evidence="7">S / ATCC MYA-4624 / DSM 980 / FGSC 10383</strain>
        <strain evidence="5">S mat+</strain>
    </source>
</reference>
<dbReference type="Proteomes" id="UP000001197">
    <property type="component" value="Chromosome 3"/>
</dbReference>
<feature type="region of interest" description="Disordered" evidence="4">
    <location>
        <begin position="160"/>
        <end position="188"/>
    </location>
</feature>
<feature type="compositionally biased region" description="Polar residues" evidence="4">
    <location>
        <begin position="820"/>
        <end position="829"/>
    </location>
</feature>
<dbReference type="VEuPathDB" id="FungiDB:PODANS_3_9650"/>
<evidence type="ECO:0000256" key="1">
    <source>
        <dbReference type="ARBA" id="ARBA00022737"/>
    </source>
</evidence>
<dbReference type="Pfam" id="PF12796">
    <property type="entry name" value="Ank_2"/>
    <property type="match status" value="1"/>
</dbReference>
<dbReference type="PANTHER" id="PTHR24173">
    <property type="entry name" value="ANKYRIN REPEAT CONTAINING"/>
    <property type="match status" value="1"/>
</dbReference>
<reference evidence="5" key="2">
    <citation type="submission" date="2008-07" db="EMBL/GenBank/DDBJ databases">
        <authorList>
            <person name="Genoscope - CEA"/>
        </authorList>
    </citation>
    <scope>NUCLEOTIDE SEQUENCE</scope>
    <source>
        <strain evidence="5">S mat+</strain>
    </source>
</reference>
<reference evidence="6" key="4">
    <citation type="submission" date="2015-04" db="EMBL/GenBank/DDBJ databases">
        <title>Maintaining two mating types: Structure of the mating type locus and its role in heterokaryosis in Podospora anserina.</title>
        <authorList>
            <person name="Grognet P."/>
            <person name="Bidard F."/>
            <person name="Kuchly C."/>
            <person name="Chan Ho Tong L."/>
            <person name="Coppin E."/>
            <person name="Ait Benkhali J."/>
            <person name="Couloux A."/>
            <person name="Wincker P."/>
            <person name="Debuchy R."/>
            <person name="Silar P."/>
        </authorList>
    </citation>
    <scope>NUCLEOTIDE SEQUENCE</scope>
</reference>
<keyword evidence="2 3" id="KW-0040">ANK repeat</keyword>
<reference evidence="7" key="3">
    <citation type="journal article" date="2014" name="Genetics">
        <title>Maintaining two mating types: Structure of the mating type locus and its role in heterokaryosis in Podospora anserina.</title>
        <authorList>
            <person name="Grognet P."/>
            <person name="Bidard F."/>
            <person name="Kuchly C."/>
            <person name="Tong L.C.H."/>
            <person name="Coppin E."/>
            <person name="Benkhali J.A."/>
            <person name="Couloux A."/>
            <person name="Wincker P."/>
            <person name="Debuchy R."/>
            <person name="Silar P."/>
        </authorList>
    </citation>
    <scope>GENOME REANNOTATION</scope>
    <source>
        <strain evidence="7">S / ATCC MYA-4624 / DSM 980 / FGSC 10383</strain>
    </source>
</reference>
<name>B2B184_PODAN</name>
<gene>
    <name evidence="5" type="ORF">PODANS_3_9650</name>
</gene>
<dbReference type="OrthoDB" id="4772757at2759"/>
<dbReference type="EMBL" id="FO904938">
    <property type="protein sequence ID" value="CDP27503.1"/>
    <property type="molecule type" value="Genomic_DNA"/>
</dbReference>
<feature type="region of interest" description="Disordered" evidence="4">
    <location>
        <begin position="809"/>
        <end position="829"/>
    </location>
</feature>
<dbReference type="AlphaFoldDB" id="B2B184"/>
<accession>B2B184</accession>
<proteinExistence type="predicted"/>
<dbReference type="SMART" id="SM00248">
    <property type="entry name" value="ANK"/>
    <property type="match status" value="5"/>
</dbReference>
<sequence>MIPGRRTPTTSTMQSINPDLNTRYKVQGFPHNRQYPGLPPKYTWDGQKQSYCPRNLQIKSASGKFELKNKYGYVFSHRGLYERASGIIDNSFAAIANGTSQGLFLHEVDAIVLDRLDRAFIAHELHPKRIANLDEIWDAYSFHQIVTTGLVIRGVKTGPVSRKQAHDDGHLSSSPSPDARIQHATDAEEMPSHTAFASTYLNAEGDIPGLLEMLWNETRNPVGRTLQIDFRNKDFAKAIPYYSFHISKTQFPTSENSRGLQHTLAWKMFESTMLKGYNCNFKSFDALYVEIERESNKTYGRNCFKLQHLHLFPPLMMVFYADPIVDLAKNTRPANPLWGRRSYEHIYSVCLKQIESFVGIDTGVPGMPYSFILEICHSGLGLRYDRAKNIARNPLDDELLVDEKVIFESLVDRVMIDVSLKLREEHPDLLFSSCTRLPDVITTEGAYKASFQDAELRRFEDGEAGLSAKLRALPGGLYPPSHLVVADDPTAEIAARTWMDEEGEMDRSRLMDMSYEQWITTCASPEVRAGLLALNQHGFLANRFVPEKPLERKRDAIDKVTNWKRDLQFPMESPNEEPATATNSWSAYKAASRGEEGRLRVLIARRVSLNDSTGRYGTPLAVASAKGHGAIVQLLLDAGADVTFEQKWGSSSEIASLYGSPLELASYYGHGHIVEILLKRLGAEMDLTHQATKNQYIRAALHQASEQGHEEVVRQLLHAGADMGSLGNRYQATALQIASSRGHVSIVEALLNNNANVNAHGTRHCTALRAACRHGHVGVAQLLLHHGAIVDFPLETWFSQEIRTLLQTSGNRSAPGPCTGPTTEPSLTPEQHIPGELRFDNLSWLAKHGFDITPLVDTMKSNGWPRRNPRWHLSNLSHPPDHYKVVARGEEKRRRRREEEVLKRIKNWTAGLTNVETPTKYHLKQKRQRVERRLESCCGCLLCVFDKQAHESFEGRVQAYNTELADPVAFTLKQMRDRCLSEERVRLEAEVK</sequence>
<feature type="repeat" description="ANK" evidence="3">
    <location>
        <begin position="615"/>
        <end position="647"/>
    </location>
</feature>
<dbReference type="InterPro" id="IPR002110">
    <property type="entry name" value="Ankyrin_rpt"/>
</dbReference>
<dbReference type="EMBL" id="CU638743">
    <property type="protein sequence ID" value="CAP70908.1"/>
    <property type="molecule type" value="Genomic_DNA"/>
</dbReference>
<dbReference type="PROSITE" id="PS50088">
    <property type="entry name" value="ANK_REPEAT"/>
    <property type="match status" value="3"/>
</dbReference>
<dbReference type="RefSeq" id="XP_001909774.1">
    <property type="nucleotide sequence ID" value="XM_001909739.1"/>
</dbReference>
<keyword evidence="7" id="KW-1185">Reference proteome</keyword>
<evidence type="ECO:0000313" key="7">
    <source>
        <dbReference type="Proteomes" id="UP000001197"/>
    </source>
</evidence>
<organism evidence="5">
    <name type="scientific">Podospora anserina (strain S / ATCC MYA-4624 / DSM 980 / FGSC 10383)</name>
    <name type="common">Pleurage anserina</name>
    <dbReference type="NCBI Taxonomy" id="515849"/>
    <lineage>
        <taxon>Eukaryota</taxon>
        <taxon>Fungi</taxon>
        <taxon>Dikarya</taxon>
        <taxon>Ascomycota</taxon>
        <taxon>Pezizomycotina</taxon>
        <taxon>Sordariomycetes</taxon>
        <taxon>Sordariomycetidae</taxon>
        <taxon>Sordariales</taxon>
        <taxon>Podosporaceae</taxon>
        <taxon>Podospora</taxon>
        <taxon>Podospora anserina</taxon>
    </lineage>
</organism>
<dbReference type="STRING" id="515849.B2B184"/>
<dbReference type="KEGG" id="pan:PODANSg6811"/>
<dbReference type="HOGENOM" id="CLU_301296_0_0_1"/>
<keyword evidence="1" id="KW-0677">Repeat</keyword>
<protein>
    <submittedName>
        <fullName evidence="5">Podospora anserina S mat+ genomic DNA chromosome 3, supercontig 2</fullName>
    </submittedName>
</protein>
<dbReference type="PANTHER" id="PTHR24173:SF74">
    <property type="entry name" value="ANKYRIN REPEAT DOMAIN-CONTAINING PROTEIN 16"/>
    <property type="match status" value="1"/>
</dbReference>
<dbReference type="InterPro" id="IPR036770">
    <property type="entry name" value="Ankyrin_rpt-contain_sf"/>
</dbReference>
<dbReference type="SUPFAM" id="SSF48403">
    <property type="entry name" value="Ankyrin repeat"/>
    <property type="match status" value="1"/>
</dbReference>
<evidence type="ECO:0000313" key="6">
    <source>
        <dbReference type="EMBL" id="CDP27503.1"/>
    </source>
</evidence>